<dbReference type="RefSeq" id="WP_344310379.1">
    <property type="nucleotide sequence ID" value="NZ_BAAANO010000029.1"/>
</dbReference>
<evidence type="ECO:0000259" key="1">
    <source>
        <dbReference type="Pfam" id="PF00144"/>
    </source>
</evidence>
<comment type="caution">
    <text evidence="2">The sequence shown here is derived from an EMBL/GenBank/DDBJ whole genome shotgun (WGS) entry which is preliminary data.</text>
</comment>
<name>A0ABN2TLR9_9MICO</name>
<dbReference type="Pfam" id="PF00144">
    <property type="entry name" value="Beta-lactamase"/>
    <property type="match status" value="1"/>
</dbReference>
<protein>
    <submittedName>
        <fullName evidence="2">Serine hydrolase domain-containing protein</fullName>
    </submittedName>
</protein>
<accession>A0ABN2TLR9</accession>
<dbReference type="Gene3D" id="3.40.710.10">
    <property type="entry name" value="DD-peptidase/beta-lactamase superfamily"/>
    <property type="match status" value="1"/>
</dbReference>
<dbReference type="GO" id="GO:0016787">
    <property type="term" value="F:hydrolase activity"/>
    <property type="evidence" value="ECO:0007669"/>
    <property type="project" value="UniProtKB-KW"/>
</dbReference>
<dbReference type="EMBL" id="BAAANO010000029">
    <property type="protein sequence ID" value="GAA2013294.1"/>
    <property type="molecule type" value="Genomic_DNA"/>
</dbReference>
<proteinExistence type="predicted"/>
<dbReference type="InterPro" id="IPR012338">
    <property type="entry name" value="Beta-lactam/transpept-like"/>
</dbReference>
<organism evidence="2 3">
    <name type="scientific">Brevibacterium samyangense</name>
    <dbReference type="NCBI Taxonomy" id="366888"/>
    <lineage>
        <taxon>Bacteria</taxon>
        <taxon>Bacillati</taxon>
        <taxon>Actinomycetota</taxon>
        <taxon>Actinomycetes</taxon>
        <taxon>Micrococcales</taxon>
        <taxon>Brevibacteriaceae</taxon>
        <taxon>Brevibacterium</taxon>
    </lineage>
</organism>
<dbReference type="PANTHER" id="PTHR46825">
    <property type="entry name" value="D-ALANYL-D-ALANINE-CARBOXYPEPTIDASE/ENDOPEPTIDASE AMPH"/>
    <property type="match status" value="1"/>
</dbReference>
<dbReference type="PANTHER" id="PTHR46825:SF9">
    <property type="entry name" value="BETA-LACTAMASE-RELATED DOMAIN-CONTAINING PROTEIN"/>
    <property type="match status" value="1"/>
</dbReference>
<gene>
    <name evidence="2" type="ORF">GCM10009755_26190</name>
</gene>
<dbReference type="SUPFAM" id="SSF56601">
    <property type="entry name" value="beta-lactamase/transpeptidase-like"/>
    <property type="match status" value="1"/>
</dbReference>
<dbReference type="InterPro" id="IPR050491">
    <property type="entry name" value="AmpC-like"/>
</dbReference>
<reference evidence="2 3" key="1">
    <citation type="journal article" date="2019" name="Int. J. Syst. Evol. Microbiol.">
        <title>The Global Catalogue of Microorganisms (GCM) 10K type strain sequencing project: providing services to taxonomists for standard genome sequencing and annotation.</title>
        <authorList>
            <consortium name="The Broad Institute Genomics Platform"/>
            <consortium name="The Broad Institute Genome Sequencing Center for Infectious Disease"/>
            <person name="Wu L."/>
            <person name="Ma J."/>
        </authorList>
    </citation>
    <scope>NUCLEOTIDE SEQUENCE [LARGE SCALE GENOMIC DNA]</scope>
    <source>
        <strain evidence="2 3">JCM 14546</strain>
    </source>
</reference>
<evidence type="ECO:0000313" key="2">
    <source>
        <dbReference type="EMBL" id="GAA2013294.1"/>
    </source>
</evidence>
<evidence type="ECO:0000313" key="3">
    <source>
        <dbReference type="Proteomes" id="UP001500755"/>
    </source>
</evidence>
<sequence>MNDVSLPAPLVDRLDHWFDDVEVKAPAVGYAVYDRTGVLFHRGLGTSATAPGAVVEGIEVSARASLPPGPDTLSRICSMSKSFLIAGLLVLVERGLVDLDAPVSRYVPEFRDPVVLGEVVPVTVRMLCTNSSGLPEDNAWADHHLGMSREDVRALIAQGLRFSDIPGARYQYSNVGFGLVGIVLEAVAGERFESFITRELIEPLGLTMTKYDWSEYPSGTDMMLGFTSFDDGTSWIHRPFVETGILGSAGSLYSTATDIARWVSWLSAAFARPADEAGPPLLSAASRRLMQRLQTPIHSMSGRMVRGGDYDAVGYGLGLVVEMNTRYGAIAQHSGGLPGFSTNMRWHCESGIGTVVFVNSNGMPAAEWAAGLLADVLDALDLPAREVDLWPETVRAAESIDRIATSGGSFADLAGIASANLFSDVPPEIRDEKFRGLLDDVGGIARDVPPLSDRALWCVSAADLVWRIPGNTGDLQARIEMAEVAGTPLQRLVIEKFGAETASIPADRDLVVTHFRPHL</sequence>
<keyword evidence="3" id="KW-1185">Reference proteome</keyword>
<feature type="domain" description="Beta-lactamase-related" evidence="1">
    <location>
        <begin position="24"/>
        <end position="365"/>
    </location>
</feature>
<keyword evidence="2" id="KW-0378">Hydrolase</keyword>
<dbReference type="Proteomes" id="UP001500755">
    <property type="component" value="Unassembled WGS sequence"/>
</dbReference>
<dbReference type="InterPro" id="IPR001466">
    <property type="entry name" value="Beta-lactam-related"/>
</dbReference>